<sequence>MFSQSRSTRDEIHSEFSAQFYVGQHFGAIRDFGNKFNVIFSIANSHPASGDFHCICKHGVERRILLKSPTTVEDSSKYIYIKSAQKLRCPAFIKLYNFTTTRYQMEHNHPIFQDFTTYAINRKQSPKIMERIYSILASGHKDPTLTAFGINNIITKDIQNIQTLFLKNEDGKEIHASSAKGTNRLQTFAVAAAFVNAETEAAYTWVLEELRNAIWPEEKNYELPNCSWHLWNTMEIKLSIGKVNAAEYRYRRCLAEEQFKAIVGSNKEQKYLVAVFKVEQIVTETDWFKDNGRSALIYLKEVLLEEDEKKHWVGFYANKFSHMGNRTSARTESFHSGLKKALGNQSVAKLAITTGRMHAYYQKKRDERYRKMGIERISIDANVFEKDMEYRYEKLKFKVVRFAMDKIRKNTNYSLRTGFVTRGENCNCADRINYKLSCPCVIAANSDVLPLEVVDKRWRLEFDENFDGSEDKYSLDKTVGEGRKRDDVVLVLTVSDEEKNNDCSFIPLADDEKFEQKQNGEVNSNIYKLEPVERRTDFSTKQQIADALTVLEEANDKILDTAIKIDQLKPPTTNSNRKGRPSAKGLKSGTKRLQIAKELLEEKERHVPLEQKKRKLTLVFQNKEEKAHATSIKNTLMKANKSINLNKKTPAEYDRILSYPNLKSDTVFKWIQVNPINSVAAIYSVGADGNCGFRAVSSDVYKTQSNWINVKEDMLNIYLKYKDSLYKAVGKEAVIVADTYERSVFFFVCGYTENVLKTGEVRTIYVSQVFIPLVHMESSARENPISLLLSSSHFYYVEFARTPKGRMKKFEKPVLNHDHKRLLNAHPDICKTD</sequence>
<feature type="region of interest" description="Disordered" evidence="1">
    <location>
        <begin position="569"/>
        <end position="588"/>
    </location>
</feature>
<evidence type="ECO:0000256" key="1">
    <source>
        <dbReference type="SAM" id="MobiDB-lite"/>
    </source>
</evidence>
<keyword evidence="3" id="KW-1185">Reference proteome</keyword>
<dbReference type="EMBL" id="JAEPRD010000288">
    <property type="protein sequence ID" value="KAG2192493.1"/>
    <property type="molecule type" value="Genomic_DNA"/>
</dbReference>
<reference evidence="2" key="1">
    <citation type="submission" date="2020-12" db="EMBL/GenBank/DDBJ databases">
        <title>Metabolic potential, ecology and presence of endohyphal bacteria is reflected in genomic diversity of Mucoromycotina.</title>
        <authorList>
            <person name="Muszewska A."/>
            <person name="Okrasinska A."/>
            <person name="Steczkiewicz K."/>
            <person name="Drgas O."/>
            <person name="Orlowska M."/>
            <person name="Perlinska-Lenart U."/>
            <person name="Aleksandrzak-Piekarczyk T."/>
            <person name="Szatraj K."/>
            <person name="Zielenkiewicz U."/>
            <person name="Pilsyk S."/>
            <person name="Malc E."/>
            <person name="Mieczkowski P."/>
            <person name="Kruszewska J.S."/>
            <person name="Biernat P."/>
            <person name="Pawlowska J."/>
        </authorList>
    </citation>
    <scope>NUCLEOTIDE SEQUENCE</scope>
    <source>
        <strain evidence="2">WA0000017839</strain>
    </source>
</reference>
<protein>
    <recommendedName>
        <fullName evidence="4">Protein FAR1-RELATED SEQUENCE</fullName>
    </recommendedName>
</protein>
<dbReference type="Proteomes" id="UP000603453">
    <property type="component" value="Unassembled WGS sequence"/>
</dbReference>
<evidence type="ECO:0000313" key="3">
    <source>
        <dbReference type="Proteomes" id="UP000603453"/>
    </source>
</evidence>
<evidence type="ECO:0008006" key="4">
    <source>
        <dbReference type="Google" id="ProtNLM"/>
    </source>
</evidence>
<comment type="caution">
    <text evidence="2">The sequence shown here is derived from an EMBL/GenBank/DDBJ whole genome shotgun (WGS) entry which is preliminary data.</text>
</comment>
<dbReference type="OrthoDB" id="2379842at2759"/>
<dbReference type="CDD" id="cd22744">
    <property type="entry name" value="OTU"/>
    <property type="match status" value="1"/>
</dbReference>
<gene>
    <name evidence="2" type="ORF">INT47_009692</name>
</gene>
<dbReference type="AlphaFoldDB" id="A0A8H7QIZ4"/>
<evidence type="ECO:0000313" key="2">
    <source>
        <dbReference type="EMBL" id="KAG2192493.1"/>
    </source>
</evidence>
<organism evidence="2 3">
    <name type="scientific">Mucor saturninus</name>
    <dbReference type="NCBI Taxonomy" id="64648"/>
    <lineage>
        <taxon>Eukaryota</taxon>
        <taxon>Fungi</taxon>
        <taxon>Fungi incertae sedis</taxon>
        <taxon>Mucoromycota</taxon>
        <taxon>Mucoromycotina</taxon>
        <taxon>Mucoromycetes</taxon>
        <taxon>Mucorales</taxon>
        <taxon>Mucorineae</taxon>
        <taxon>Mucoraceae</taxon>
        <taxon>Mucor</taxon>
    </lineage>
</organism>
<proteinExistence type="predicted"/>
<accession>A0A8H7QIZ4</accession>
<name>A0A8H7QIZ4_9FUNG</name>